<organism evidence="2 3">
    <name type="scientific">Candidatus Woesebacteria bacterium RBG_13_36_22</name>
    <dbReference type="NCBI Taxonomy" id="1802478"/>
    <lineage>
        <taxon>Bacteria</taxon>
        <taxon>Candidatus Woeseibacteriota</taxon>
    </lineage>
</organism>
<comment type="caution">
    <text evidence="2">The sequence shown here is derived from an EMBL/GenBank/DDBJ whole genome shotgun (WGS) entry which is preliminary data.</text>
</comment>
<keyword evidence="1" id="KW-1133">Transmembrane helix</keyword>
<gene>
    <name evidence="2" type="ORF">A2Z67_04840</name>
</gene>
<keyword evidence="1" id="KW-0812">Transmembrane</keyword>
<accession>A0A1F7X2M7</accession>
<feature type="transmembrane region" description="Helical" evidence="1">
    <location>
        <begin position="49"/>
        <end position="77"/>
    </location>
</feature>
<evidence type="ECO:0000313" key="3">
    <source>
        <dbReference type="Proteomes" id="UP000176939"/>
    </source>
</evidence>
<protein>
    <submittedName>
        <fullName evidence="2">Uncharacterized protein</fullName>
    </submittedName>
</protein>
<dbReference type="EMBL" id="MGFQ01000024">
    <property type="protein sequence ID" value="OGM09237.1"/>
    <property type="molecule type" value="Genomic_DNA"/>
</dbReference>
<evidence type="ECO:0000313" key="2">
    <source>
        <dbReference type="EMBL" id="OGM09237.1"/>
    </source>
</evidence>
<dbReference type="Proteomes" id="UP000176939">
    <property type="component" value="Unassembled WGS sequence"/>
</dbReference>
<evidence type="ECO:0000256" key="1">
    <source>
        <dbReference type="SAM" id="Phobius"/>
    </source>
</evidence>
<name>A0A1F7X2M7_9BACT</name>
<keyword evidence="1" id="KW-0472">Membrane</keyword>
<reference evidence="2 3" key="1">
    <citation type="journal article" date="2016" name="Nat. Commun.">
        <title>Thousands of microbial genomes shed light on interconnected biogeochemical processes in an aquifer system.</title>
        <authorList>
            <person name="Anantharaman K."/>
            <person name="Brown C.T."/>
            <person name="Hug L.A."/>
            <person name="Sharon I."/>
            <person name="Castelle C.J."/>
            <person name="Probst A.J."/>
            <person name="Thomas B.C."/>
            <person name="Singh A."/>
            <person name="Wilkins M.J."/>
            <person name="Karaoz U."/>
            <person name="Brodie E.L."/>
            <person name="Williams K.H."/>
            <person name="Hubbard S.S."/>
            <person name="Banfield J.F."/>
        </authorList>
    </citation>
    <scope>NUCLEOTIDE SEQUENCE [LARGE SCALE GENOMIC DNA]</scope>
</reference>
<sequence length="116" mass="12952">MRVKTSTCEKMRRWSLILTVATFVFFWFSTYPGAKSGLRMRDLSEGGTALWIFLILGAIIILLQLIPALIMFFSLVGTGTTSAYKTKETREPAQEMVAQESNIVLGDQAGRDLEKA</sequence>
<feature type="transmembrane region" description="Helical" evidence="1">
    <location>
        <begin position="12"/>
        <end position="29"/>
    </location>
</feature>
<proteinExistence type="predicted"/>
<dbReference type="AlphaFoldDB" id="A0A1F7X2M7"/>